<dbReference type="EMBL" id="CM026425">
    <property type="protein sequence ID" value="KAG0578061.1"/>
    <property type="molecule type" value="Genomic_DNA"/>
</dbReference>
<name>A0A8T0I5U0_CERPU</name>
<dbReference type="Proteomes" id="UP000822688">
    <property type="component" value="Chromosome 5"/>
</dbReference>
<organism evidence="2 3">
    <name type="scientific">Ceratodon purpureus</name>
    <name type="common">Fire moss</name>
    <name type="synonym">Dicranum purpureum</name>
    <dbReference type="NCBI Taxonomy" id="3225"/>
    <lineage>
        <taxon>Eukaryota</taxon>
        <taxon>Viridiplantae</taxon>
        <taxon>Streptophyta</taxon>
        <taxon>Embryophyta</taxon>
        <taxon>Bryophyta</taxon>
        <taxon>Bryophytina</taxon>
        <taxon>Bryopsida</taxon>
        <taxon>Dicranidae</taxon>
        <taxon>Pseudoditrichales</taxon>
        <taxon>Ditrichaceae</taxon>
        <taxon>Ceratodon</taxon>
    </lineage>
</organism>
<gene>
    <name evidence="2" type="ORF">KC19_5G202300</name>
</gene>
<keyword evidence="1" id="KW-1133">Transmembrane helix</keyword>
<reference evidence="2" key="1">
    <citation type="submission" date="2020-06" db="EMBL/GenBank/DDBJ databases">
        <title>WGS assembly of Ceratodon purpureus strain R40.</title>
        <authorList>
            <person name="Carey S.B."/>
            <person name="Jenkins J."/>
            <person name="Shu S."/>
            <person name="Lovell J.T."/>
            <person name="Sreedasyam A."/>
            <person name="Maumus F."/>
            <person name="Tiley G.P."/>
            <person name="Fernandez-Pozo N."/>
            <person name="Barry K."/>
            <person name="Chen C."/>
            <person name="Wang M."/>
            <person name="Lipzen A."/>
            <person name="Daum C."/>
            <person name="Saski C.A."/>
            <person name="Payton A.C."/>
            <person name="Mcbreen J.C."/>
            <person name="Conrad R.E."/>
            <person name="Kollar L.M."/>
            <person name="Olsson S."/>
            <person name="Huttunen S."/>
            <person name="Landis J.B."/>
            <person name="Wickett N.J."/>
            <person name="Johnson M.G."/>
            <person name="Rensing S.A."/>
            <person name="Grimwood J."/>
            <person name="Schmutz J."/>
            <person name="Mcdaniel S.F."/>
        </authorList>
    </citation>
    <scope>NUCLEOTIDE SEQUENCE</scope>
    <source>
        <strain evidence="2">R40</strain>
    </source>
</reference>
<evidence type="ECO:0000256" key="1">
    <source>
        <dbReference type="SAM" id="Phobius"/>
    </source>
</evidence>
<dbReference type="AlphaFoldDB" id="A0A8T0I5U0"/>
<proteinExistence type="predicted"/>
<comment type="caution">
    <text evidence="2">The sequence shown here is derived from an EMBL/GenBank/DDBJ whole genome shotgun (WGS) entry which is preliminary data.</text>
</comment>
<keyword evidence="3" id="KW-1185">Reference proteome</keyword>
<evidence type="ECO:0000313" key="3">
    <source>
        <dbReference type="Proteomes" id="UP000822688"/>
    </source>
</evidence>
<feature type="transmembrane region" description="Helical" evidence="1">
    <location>
        <begin position="58"/>
        <end position="76"/>
    </location>
</feature>
<accession>A0A8T0I5U0</accession>
<feature type="transmembrane region" description="Helical" evidence="1">
    <location>
        <begin position="16"/>
        <end position="37"/>
    </location>
</feature>
<sequence length="104" mass="11682">MPNVQVTIRYSLKNDGFLFTSILVIPLPCYSRVLPLIMHTIQRCKHSRKATLTIHSKLSLKITLGGLSQMMSFILLTNSHTKSLQRFHRRCLTSAGILISCIGA</sequence>
<keyword evidence="1" id="KW-0812">Transmembrane</keyword>
<protein>
    <submittedName>
        <fullName evidence="2">Uncharacterized protein</fullName>
    </submittedName>
</protein>
<evidence type="ECO:0000313" key="2">
    <source>
        <dbReference type="EMBL" id="KAG0578061.1"/>
    </source>
</evidence>
<keyword evidence="1" id="KW-0472">Membrane</keyword>